<dbReference type="InterPro" id="IPR036380">
    <property type="entry name" value="Isochorismatase-like_sf"/>
</dbReference>
<dbReference type="EC" id="3.5.1.19" evidence="6"/>
<sequence>MPKAAVIIVDVQYDFLPPDGSLAVPHGDEILPVIEGLLDRSKWDWPVIVASQDYHPKEHISFASSHPPHDPFSKVQLTDANGKIYEQTIWPDHCVQGTRGAEIEKGLRGQLKPWGVRVKVVRKGTNIGIEAYSAFEGYVTEATDPAEPISDHEPQPTESPLTKYLRSEGIDTVVIVGLATDFCVSATARSAISASFETILVAPGMRGISQDDGKKAWDEIERLGGTVVGKESGDDWEIGLRQKI</sequence>
<evidence type="ECO:0000256" key="1">
    <source>
        <dbReference type="ARBA" id="ARBA00006336"/>
    </source>
</evidence>
<evidence type="ECO:0000256" key="3">
    <source>
        <dbReference type="ARBA" id="ARBA00022723"/>
    </source>
</evidence>
<dbReference type="Pfam" id="PF00857">
    <property type="entry name" value="Isochorismatase"/>
    <property type="match status" value="1"/>
</dbReference>
<organism evidence="8 9">
    <name type="scientific">Kwoniella shandongensis</name>
    <dbReference type="NCBI Taxonomy" id="1734106"/>
    <lineage>
        <taxon>Eukaryota</taxon>
        <taxon>Fungi</taxon>
        <taxon>Dikarya</taxon>
        <taxon>Basidiomycota</taxon>
        <taxon>Agaricomycotina</taxon>
        <taxon>Tremellomycetes</taxon>
        <taxon>Tremellales</taxon>
        <taxon>Cryptococcaceae</taxon>
        <taxon>Kwoniella</taxon>
    </lineage>
</organism>
<name>A0A5M6BYJ4_9TREE</name>
<reference evidence="8" key="1">
    <citation type="submission" date="2017-08" db="EMBL/GenBank/DDBJ databases">
        <authorList>
            <person name="Cuomo C."/>
            <person name="Billmyre B."/>
            <person name="Heitman J."/>
        </authorList>
    </citation>
    <scope>NUCLEOTIDE SEQUENCE</scope>
    <source>
        <strain evidence="8">CBS 12478</strain>
    </source>
</reference>
<gene>
    <name evidence="8" type="ORF">CI109_105050</name>
</gene>
<dbReference type="Gene3D" id="3.40.50.850">
    <property type="entry name" value="Isochorismatase-like"/>
    <property type="match status" value="1"/>
</dbReference>
<dbReference type="InterPro" id="IPR052347">
    <property type="entry name" value="Isochorismatase_Nicotinamidase"/>
</dbReference>
<dbReference type="OrthoDB" id="1739143at2759"/>
<dbReference type="EMBL" id="CP144059">
    <property type="protein sequence ID" value="WWD20574.1"/>
    <property type="molecule type" value="Genomic_DNA"/>
</dbReference>
<comment type="similarity">
    <text evidence="1">Belongs to the isochorismatase family.</text>
</comment>
<dbReference type="GO" id="GO:0046872">
    <property type="term" value="F:metal ion binding"/>
    <property type="evidence" value="ECO:0007669"/>
    <property type="project" value="UniProtKB-KW"/>
</dbReference>
<reference evidence="8" key="2">
    <citation type="submission" date="2024-01" db="EMBL/GenBank/DDBJ databases">
        <title>Comparative genomics of Cryptococcus and Kwoniella reveals pathogenesis evolution and contrasting modes of karyotype evolution via chromosome fusion or intercentromeric recombination.</title>
        <authorList>
            <person name="Coelho M.A."/>
            <person name="David-Palma M."/>
            <person name="Shea T."/>
            <person name="Bowers K."/>
            <person name="McGinley-Smith S."/>
            <person name="Mohammad A.W."/>
            <person name="Gnirke A."/>
            <person name="Yurkov A.M."/>
            <person name="Nowrousian M."/>
            <person name="Sun S."/>
            <person name="Cuomo C.A."/>
            <person name="Heitman J."/>
        </authorList>
    </citation>
    <scope>NUCLEOTIDE SEQUENCE</scope>
    <source>
        <strain evidence="8">CBS 12478</strain>
    </source>
</reference>
<dbReference type="KEGG" id="ksn:43589648"/>
<protein>
    <recommendedName>
        <fullName evidence="6">nicotinamidase</fullName>
        <ecNumber evidence="6">3.5.1.19</ecNumber>
    </recommendedName>
    <alternativeName>
        <fullName evidence="7">Nicotinamide deamidase</fullName>
    </alternativeName>
</protein>
<evidence type="ECO:0000313" key="9">
    <source>
        <dbReference type="Proteomes" id="UP000322225"/>
    </source>
</evidence>
<evidence type="ECO:0000256" key="4">
    <source>
        <dbReference type="ARBA" id="ARBA00022801"/>
    </source>
</evidence>
<evidence type="ECO:0000256" key="7">
    <source>
        <dbReference type="ARBA" id="ARBA00043224"/>
    </source>
</evidence>
<dbReference type="SUPFAM" id="SSF52499">
    <property type="entry name" value="Isochorismatase-like hydrolases"/>
    <property type="match status" value="1"/>
</dbReference>
<dbReference type="GO" id="GO:0019363">
    <property type="term" value="P:pyridine nucleotide biosynthetic process"/>
    <property type="evidence" value="ECO:0007669"/>
    <property type="project" value="UniProtKB-KW"/>
</dbReference>
<dbReference type="InterPro" id="IPR000868">
    <property type="entry name" value="Isochorismatase-like_dom"/>
</dbReference>
<keyword evidence="3" id="KW-0479">Metal-binding</keyword>
<evidence type="ECO:0000256" key="6">
    <source>
        <dbReference type="ARBA" id="ARBA00039017"/>
    </source>
</evidence>
<keyword evidence="4" id="KW-0378">Hydrolase</keyword>
<dbReference type="PANTHER" id="PTHR11080:SF2">
    <property type="entry name" value="LD05707P"/>
    <property type="match status" value="1"/>
</dbReference>
<dbReference type="AlphaFoldDB" id="A0A5M6BYJ4"/>
<proteinExistence type="inferred from homology"/>
<dbReference type="PANTHER" id="PTHR11080">
    <property type="entry name" value="PYRAZINAMIDASE/NICOTINAMIDASE"/>
    <property type="match status" value="1"/>
</dbReference>
<keyword evidence="2" id="KW-0662">Pyridine nucleotide biosynthesis</keyword>
<dbReference type="GO" id="GO:0008936">
    <property type="term" value="F:nicotinamidase activity"/>
    <property type="evidence" value="ECO:0007669"/>
    <property type="project" value="UniProtKB-EC"/>
</dbReference>
<comment type="pathway">
    <text evidence="5">Cofactor biosynthesis; nicotinate biosynthesis; nicotinate from nicotinamide: step 1/1.</text>
</comment>
<dbReference type="GeneID" id="43589648"/>
<evidence type="ECO:0000256" key="2">
    <source>
        <dbReference type="ARBA" id="ARBA00022642"/>
    </source>
</evidence>
<keyword evidence="9" id="KW-1185">Reference proteome</keyword>
<evidence type="ECO:0000256" key="5">
    <source>
        <dbReference type="ARBA" id="ARBA00037900"/>
    </source>
</evidence>
<evidence type="ECO:0000313" key="8">
    <source>
        <dbReference type="EMBL" id="WWD20574.1"/>
    </source>
</evidence>
<accession>A0A5M6BYJ4</accession>
<dbReference type="Proteomes" id="UP000322225">
    <property type="component" value="Chromosome 9"/>
</dbReference>
<dbReference type="RefSeq" id="XP_031860218.1">
    <property type="nucleotide sequence ID" value="XM_032005499.1"/>
</dbReference>